<feature type="domain" description="DUF4124" evidence="4">
    <location>
        <begin position="12"/>
        <end position="75"/>
    </location>
</feature>
<dbReference type="Pfam" id="PF01464">
    <property type="entry name" value="SLT"/>
    <property type="match status" value="1"/>
</dbReference>
<dbReference type="EMBL" id="NRSD01000003">
    <property type="protein sequence ID" value="MBK1643939.1"/>
    <property type="molecule type" value="Genomic_DNA"/>
</dbReference>
<protein>
    <submittedName>
        <fullName evidence="5">Lytic transglycosylase</fullName>
    </submittedName>
</protein>
<evidence type="ECO:0000256" key="1">
    <source>
        <dbReference type="ARBA" id="ARBA00007734"/>
    </source>
</evidence>
<dbReference type="InterPro" id="IPR008258">
    <property type="entry name" value="Transglycosylase_SLT_dom_1"/>
</dbReference>
<evidence type="ECO:0000259" key="3">
    <source>
        <dbReference type="Pfam" id="PF01464"/>
    </source>
</evidence>
<accession>A0A9X1B7K6</accession>
<feature type="domain" description="Transglycosylase SLT" evidence="3">
    <location>
        <begin position="95"/>
        <end position="194"/>
    </location>
</feature>
<dbReference type="AlphaFoldDB" id="A0A9X1B7K6"/>
<dbReference type="Proteomes" id="UP001138802">
    <property type="component" value="Unassembled WGS sequence"/>
</dbReference>
<dbReference type="GO" id="GO:0016020">
    <property type="term" value="C:membrane"/>
    <property type="evidence" value="ECO:0007669"/>
    <property type="project" value="InterPro"/>
</dbReference>
<name>A0A9X1B7K6_9GAMM</name>
<dbReference type="GO" id="GO:0000270">
    <property type="term" value="P:peptidoglycan metabolic process"/>
    <property type="evidence" value="ECO:0007669"/>
    <property type="project" value="InterPro"/>
</dbReference>
<dbReference type="PANTHER" id="PTHR37423:SF2">
    <property type="entry name" value="MEMBRANE-BOUND LYTIC MUREIN TRANSGLYCOSYLASE C"/>
    <property type="match status" value="1"/>
</dbReference>
<dbReference type="Gene3D" id="1.10.530.10">
    <property type="match status" value="1"/>
</dbReference>
<dbReference type="Pfam" id="PF13511">
    <property type="entry name" value="DUF4124"/>
    <property type="match status" value="1"/>
</dbReference>
<dbReference type="SUPFAM" id="SSF53955">
    <property type="entry name" value="Lysozyme-like"/>
    <property type="match status" value="1"/>
</dbReference>
<evidence type="ECO:0000313" key="5">
    <source>
        <dbReference type="EMBL" id="MBK1643939.1"/>
    </source>
</evidence>
<dbReference type="InterPro" id="IPR000189">
    <property type="entry name" value="Transglyc_AS"/>
</dbReference>
<gene>
    <name evidence="5" type="ORF">CKO25_04555</name>
</gene>
<organism evidence="5 6">
    <name type="scientific">Thiocapsa imhoffii</name>
    <dbReference type="NCBI Taxonomy" id="382777"/>
    <lineage>
        <taxon>Bacteria</taxon>
        <taxon>Pseudomonadati</taxon>
        <taxon>Pseudomonadota</taxon>
        <taxon>Gammaproteobacteria</taxon>
        <taxon>Chromatiales</taxon>
        <taxon>Chromatiaceae</taxon>
        <taxon>Thiocapsa</taxon>
    </lineage>
</organism>
<sequence length="227" mass="25047">MQRIITTLIALSALVVAGPGQADIYKYVDTEGKIHFTDKPLKGSQYRLEWKRETKKIVRESEARTAAVRPPPPAARAAAALPKSLAARRAQFETLINTNAHRYSLPPALVHAVIRAESAYRPDAVSRAGAQGLMQLMPGTAARYGVTDSFDPAQNIRGGTAYLRDLLDMFDWNLDLALAGYNAGEGAVIKHGRQIPPYSETQGYVRKVRQFLWDEREALTGVVMSVR</sequence>
<dbReference type="InterPro" id="IPR025392">
    <property type="entry name" value="DUF4124"/>
</dbReference>
<comment type="caution">
    <text evidence="5">The sequence shown here is derived from an EMBL/GenBank/DDBJ whole genome shotgun (WGS) entry which is preliminary data.</text>
</comment>
<feature type="signal peptide" evidence="2">
    <location>
        <begin position="1"/>
        <end position="22"/>
    </location>
</feature>
<keyword evidence="2" id="KW-0732">Signal</keyword>
<dbReference type="PANTHER" id="PTHR37423">
    <property type="entry name" value="SOLUBLE LYTIC MUREIN TRANSGLYCOSYLASE-RELATED"/>
    <property type="match status" value="1"/>
</dbReference>
<feature type="chain" id="PRO_5040776463" evidence="2">
    <location>
        <begin position="23"/>
        <end position="227"/>
    </location>
</feature>
<reference evidence="5 6" key="1">
    <citation type="journal article" date="2020" name="Microorganisms">
        <title>Osmotic Adaptation and Compatible Solute Biosynthesis of Phototrophic Bacteria as Revealed from Genome Analyses.</title>
        <authorList>
            <person name="Imhoff J.F."/>
            <person name="Rahn T."/>
            <person name="Kunzel S."/>
            <person name="Keller A."/>
            <person name="Neulinger S.C."/>
        </authorList>
    </citation>
    <scope>NUCLEOTIDE SEQUENCE [LARGE SCALE GENOMIC DNA]</scope>
    <source>
        <strain evidence="5 6">DSM 21303</strain>
    </source>
</reference>
<dbReference type="RefSeq" id="WP_200386745.1">
    <property type="nucleotide sequence ID" value="NZ_NRSD01000003.1"/>
</dbReference>
<keyword evidence="6" id="KW-1185">Reference proteome</keyword>
<dbReference type="CDD" id="cd00254">
    <property type="entry name" value="LT-like"/>
    <property type="match status" value="1"/>
</dbReference>
<comment type="similarity">
    <text evidence="1">Belongs to the transglycosylase Slt family.</text>
</comment>
<evidence type="ECO:0000256" key="2">
    <source>
        <dbReference type="SAM" id="SignalP"/>
    </source>
</evidence>
<evidence type="ECO:0000259" key="4">
    <source>
        <dbReference type="Pfam" id="PF13511"/>
    </source>
</evidence>
<dbReference type="InterPro" id="IPR023346">
    <property type="entry name" value="Lysozyme-like_dom_sf"/>
</dbReference>
<proteinExistence type="inferred from homology"/>
<dbReference type="PROSITE" id="PS00922">
    <property type="entry name" value="TRANSGLYCOSYLASE"/>
    <property type="match status" value="1"/>
</dbReference>
<dbReference type="GO" id="GO:0008933">
    <property type="term" value="F:peptidoglycan lytic transglycosylase activity"/>
    <property type="evidence" value="ECO:0007669"/>
    <property type="project" value="InterPro"/>
</dbReference>
<evidence type="ECO:0000313" key="6">
    <source>
        <dbReference type="Proteomes" id="UP001138802"/>
    </source>
</evidence>